<reference evidence="3" key="1">
    <citation type="submission" date="2023-07" db="EMBL/GenBank/DDBJ databases">
        <authorList>
            <consortium name="AG Swart"/>
            <person name="Singh M."/>
            <person name="Singh A."/>
            <person name="Seah K."/>
            <person name="Emmerich C."/>
        </authorList>
    </citation>
    <scope>NUCLEOTIDE SEQUENCE</scope>
    <source>
        <strain evidence="3">DP1</strain>
    </source>
</reference>
<keyword evidence="2" id="KW-0812">Transmembrane</keyword>
<dbReference type="Proteomes" id="UP001295684">
    <property type="component" value="Unassembled WGS sequence"/>
</dbReference>
<sequence length="268" mass="31181">MEPRIQEELDHIDQLNKERYLTRSELITKINFPENSPNLVVIQSNGEGMGFLKGEGVYDSRYLAGILTKDKFDTVLTEASQLMGKVYSKKRKMDSQGIPLCYKLTLLLAMIIAIPFLIMAYYLPENDLWYKVFTFVLLGISLTLVCAISLINFFKTMDESAYEDPGGNLNRMIQEKVGAYFKNLNETEYKEKGMEWYLVPGHYWLELRIHRRRNNFVDEADHNQIVTHPQETEHNLNKTPKKREEFKTEEPIGRSSSDIQNLDNLPDN</sequence>
<proteinExistence type="predicted"/>
<comment type="caution">
    <text evidence="3">The sequence shown here is derived from an EMBL/GenBank/DDBJ whole genome shotgun (WGS) entry which is preliminary data.</text>
</comment>
<evidence type="ECO:0000313" key="3">
    <source>
        <dbReference type="EMBL" id="CAI2376361.1"/>
    </source>
</evidence>
<dbReference type="EMBL" id="CAMPGE010017918">
    <property type="protein sequence ID" value="CAI2376361.1"/>
    <property type="molecule type" value="Genomic_DNA"/>
</dbReference>
<evidence type="ECO:0000256" key="2">
    <source>
        <dbReference type="SAM" id="Phobius"/>
    </source>
</evidence>
<feature type="compositionally biased region" description="Basic and acidic residues" evidence="1">
    <location>
        <begin position="230"/>
        <end position="252"/>
    </location>
</feature>
<feature type="compositionally biased region" description="Polar residues" evidence="1">
    <location>
        <begin position="254"/>
        <end position="268"/>
    </location>
</feature>
<feature type="transmembrane region" description="Helical" evidence="2">
    <location>
        <begin position="100"/>
        <end position="122"/>
    </location>
</feature>
<feature type="region of interest" description="Disordered" evidence="1">
    <location>
        <begin position="229"/>
        <end position="268"/>
    </location>
</feature>
<organism evidence="3 4">
    <name type="scientific">Euplotes crassus</name>
    <dbReference type="NCBI Taxonomy" id="5936"/>
    <lineage>
        <taxon>Eukaryota</taxon>
        <taxon>Sar</taxon>
        <taxon>Alveolata</taxon>
        <taxon>Ciliophora</taxon>
        <taxon>Intramacronucleata</taxon>
        <taxon>Spirotrichea</taxon>
        <taxon>Hypotrichia</taxon>
        <taxon>Euplotida</taxon>
        <taxon>Euplotidae</taxon>
        <taxon>Moneuplotes</taxon>
    </lineage>
</organism>
<name>A0AAD1XP04_EUPCR</name>
<keyword evidence="2" id="KW-0472">Membrane</keyword>
<dbReference type="AlphaFoldDB" id="A0AAD1XP04"/>
<keyword evidence="2" id="KW-1133">Transmembrane helix</keyword>
<evidence type="ECO:0000313" key="4">
    <source>
        <dbReference type="Proteomes" id="UP001295684"/>
    </source>
</evidence>
<gene>
    <name evidence="3" type="ORF">ECRASSUSDP1_LOCUS17730</name>
</gene>
<protein>
    <submittedName>
        <fullName evidence="3">Uncharacterized protein</fullName>
    </submittedName>
</protein>
<keyword evidence="4" id="KW-1185">Reference proteome</keyword>
<feature type="transmembrane region" description="Helical" evidence="2">
    <location>
        <begin position="128"/>
        <end position="154"/>
    </location>
</feature>
<accession>A0AAD1XP04</accession>
<evidence type="ECO:0000256" key="1">
    <source>
        <dbReference type="SAM" id="MobiDB-lite"/>
    </source>
</evidence>